<name>A0A0F9TG41_9ZZZZ</name>
<accession>A0A0F9TG41</accession>
<protein>
    <submittedName>
        <fullName evidence="2">Uncharacterized protein</fullName>
    </submittedName>
</protein>
<dbReference type="EMBL" id="LAZR01001707">
    <property type="protein sequence ID" value="KKN40408.1"/>
    <property type="molecule type" value="Genomic_DNA"/>
</dbReference>
<evidence type="ECO:0000313" key="2">
    <source>
        <dbReference type="EMBL" id="KKN40408.1"/>
    </source>
</evidence>
<keyword evidence="1" id="KW-0175">Coiled coil</keyword>
<evidence type="ECO:0000256" key="1">
    <source>
        <dbReference type="SAM" id="Coils"/>
    </source>
</evidence>
<organism evidence="2">
    <name type="scientific">marine sediment metagenome</name>
    <dbReference type="NCBI Taxonomy" id="412755"/>
    <lineage>
        <taxon>unclassified sequences</taxon>
        <taxon>metagenomes</taxon>
        <taxon>ecological metagenomes</taxon>
    </lineage>
</organism>
<feature type="coiled-coil region" evidence="1">
    <location>
        <begin position="30"/>
        <end position="64"/>
    </location>
</feature>
<gene>
    <name evidence="2" type="ORF">LCGC14_0733620</name>
</gene>
<reference evidence="2" key="1">
    <citation type="journal article" date="2015" name="Nature">
        <title>Complex archaea that bridge the gap between prokaryotes and eukaryotes.</title>
        <authorList>
            <person name="Spang A."/>
            <person name="Saw J.H."/>
            <person name="Jorgensen S.L."/>
            <person name="Zaremba-Niedzwiedzka K."/>
            <person name="Martijn J."/>
            <person name="Lind A.E."/>
            <person name="van Eijk R."/>
            <person name="Schleper C."/>
            <person name="Guy L."/>
            <person name="Ettema T.J."/>
        </authorList>
    </citation>
    <scope>NUCLEOTIDE SEQUENCE</scope>
</reference>
<dbReference type="AlphaFoldDB" id="A0A0F9TG41"/>
<proteinExistence type="predicted"/>
<sequence length="652" mass="76903">MLTQVNIKMHRFKFKKFYINVMRNERKNVCKKHELRIEKSEKKIDSLEENILNNNENNVNERKKECSKYPQKNRIITNNSQSQYDFHQKKLCRLSDTNINEAKVVSLSKSVELINKSGKLKLKEKILLPEEKLYTDKPVDKFTSKKEKKNTNGFVSKVSTIKTYDKNELIWIVIYKFIDDNSEKLLLLRNKYKTDVGFFTYLSELSIAKLSNEAGLLRNLHRNTLKALPKVIIAIFLLYSQKIEPLTGNDLEKKSGMVGQYKKLRAIADFIGLELPFIMGDVVERILEKKREVIFTGEFFPSQQNICRIDKRLIPSRRMVKTISRWIQKNSDYKNLTELKESLLEKKPLKPKDEDTRLVLLDKDKDKNSELLRNICDTIIEENPKINSYNDITRIIGTTVTTLMKNDNHRRYIKYTNFLKLEELINKQIPHHIFVRPFRSDKWIFLWQDSDGNKLSDNQAKKRAGEYLIKEILKGDTTRYDMDYIKGVLKRDDFISYLKERKLKFNEILGAVGLELNAEPNRWELFNWSSDGNPRTHEDALVNAAKHLKILMVDYNYVKDKIPSQEYIVKYHEDFHGALKRYNLDFYDVLKKAGFPGDKFRKKWWLFDNDEQGTLLTPQGQEEVIFKLFKEKILPIYMDKGLIEGNLGPGYD</sequence>
<comment type="caution">
    <text evidence="2">The sequence shown here is derived from an EMBL/GenBank/DDBJ whole genome shotgun (WGS) entry which is preliminary data.</text>
</comment>